<reference evidence="2 3" key="1">
    <citation type="journal article" date="2014" name="Virus Res.">
        <title>Molecular characterization of the complete genome of falconid herpesvirus strain S-18.</title>
        <authorList>
            <person name="Spatz S.J."/>
            <person name="Volkening J.D."/>
            <person name="Ross T.A."/>
        </authorList>
    </citation>
    <scope>NUCLEOTIDE SEQUENCE [LARGE SCALE GENOMIC DNA]</scope>
    <source>
        <strain evidence="2">S-18</strain>
    </source>
</reference>
<accession>A0A068ES82</accession>
<name>A0A068ES82_9ALPH</name>
<dbReference type="KEGG" id="vg:19738393"/>
<sequence length="128" mass="14113">MTTECSGMADGTVNTMRSVASDSEEDELSKYKINAQLLGGGCVVSEDHPDFVTIEMLGDSERETHNNRNTGTSRSVELCEDVDIQEIANTEYHSGYSPLMTQLAIQLSYFILGVLSGAIITYVIMRFF</sequence>
<keyword evidence="1" id="KW-1133">Transmembrane helix</keyword>
<organism evidence="2 3">
    <name type="scientific">Falconid herpesvirus 1</name>
    <dbReference type="NCBI Taxonomy" id="1510155"/>
    <lineage>
        <taxon>Viruses</taxon>
        <taxon>Duplodnaviria</taxon>
        <taxon>Heunggongvirae</taxon>
        <taxon>Peploviricota</taxon>
        <taxon>Herviviricetes</taxon>
        <taxon>Herpesvirales</taxon>
        <taxon>Orthoherpesviridae</taxon>
        <taxon>Alphaherpesvirinae</taxon>
        <taxon>Mardivirus</taxon>
        <taxon>Mardivirus columbidalpha1</taxon>
    </lineage>
</organism>
<protein>
    <submittedName>
        <fullName evidence="2">Uncharacterized protein</fullName>
    </submittedName>
</protein>
<dbReference type="GeneID" id="19738393"/>
<evidence type="ECO:0000313" key="3">
    <source>
        <dbReference type="Proteomes" id="UP000146149"/>
    </source>
</evidence>
<dbReference type="RefSeq" id="YP_009046589.1">
    <property type="nucleotide sequence ID" value="NC_024450.1"/>
</dbReference>
<evidence type="ECO:0000313" key="2">
    <source>
        <dbReference type="EMBL" id="AID52795.1"/>
    </source>
</evidence>
<keyword evidence="1" id="KW-0472">Membrane</keyword>
<evidence type="ECO:0000256" key="1">
    <source>
        <dbReference type="SAM" id="Phobius"/>
    </source>
</evidence>
<keyword evidence="1" id="KW-0812">Transmembrane</keyword>
<dbReference type="Proteomes" id="UP000146149">
    <property type="component" value="Segment"/>
</dbReference>
<dbReference type="EMBL" id="KJ668231">
    <property type="protein sequence ID" value="AID52795.1"/>
    <property type="molecule type" value="Genomic_DNA"/>
</dbReference>
<proteinExistence type="predicted"/>
<gene>
    <name evidence="2" type="ORF">FaHV1S18_105</name>
</gene>
<feature type="transmembrane region" description="Helical" evidence="1">
    <location>
        <begin position="103"/>
        <end position="125"/>
    </location>
</feature>